<dbReference type="STRING" id="415015.SAMN05660462_01030"/>
<dbReference type="GO" id="GO:0005829">
    <property type="term" value="C:cytosol"/>
    <property type="evidence" value="ECO:0007669"/>
    <property type="project" value="TreeGrafter"/>
</dbReference>
<proteinExistence type="inferred from homology"/>
<dbReference type="GO" id="GO:0006412">
    <property type="term" value="P:translation"/>
    <property type="evidence" value="ECO:0007669"/>
    <property type="project" value="TreeGrafter"/>
</dbReference>
<dbReference type="Gene3D" id="3.30.300.70">
    <property type="entry name" value="RimP-like superfamily, N-terminal"/>
    <property type="match status" value="1"/>
</dbReference>
<name>A0A1H3N680_9FIRM</name>
<comment type="function">
    <text evidence="3">Required for maturation of 30S ribosomal subunits.</text>
</comment>
<dbReference type="SUPFAM" id="SSF75420">
    <property type="entry name" value="YhbC-like, N-terminal domain"/>
    <property type="match status" value="1"/>
</dbReference>
<keyword evidence="2 3" id="KW-0690">Ribosome biogenesis</keyword>
<dbReference type="InterPro" id="IPR028989">
    <property type="entry name" value="RimP_N"/>
</dbReference>
<dbReference type="FunFam" id="3.30.300.70:FF:000001">
    <property type="entry name" value="Ribosome maturation factor RimP"/>
    <property type="match status" value="1"/>
</dbReference>
<keyword evidence="7" id="KW-1185">Reference proteome</keyword>
<evidence type="ECO:0000259" key="5">
    <source>
        <dbReference type="Pfam" id="PF17384"/>
    </source>
</evidence>
<comment type="subcellular location">
    <subcellularLocation>
        <location evidence="3">Cytoplasm</location>
    </subcellularLocation>
</comment>
<evidence type="ECO:0000259" key="4">
    <source>
        <dbReference type="Pfam" id="PF02576"/>
    </source>
</evidence>
<comment type="similarity">
    <text evidence="3">Belongs to the RimP family.</text>
</comment>
<dbReference type="EMBL" id="FNQE01000009">
    <property type="protein sequence ID" value="SDY84461.1"/>
    <property type="molecule type" value="Genomic_DNA"/>
</dbReference>
<dbReference type="InterPro" id="IPR003728">
    <property type="entry name" value="Ribosome_maturation_RimP"/>
</dbReference>
<dbReference type="AlphaFoldDB" id="A0A1H3N680"/>
<dbReference type="Gene3D" id="2.30.30.180">
    <property type="entry name" value="Ribosome maturation factor RimP, C-terminal domain"/>
    <property type="match status" value="1"/>
</dbReference>
<dbReference type="InterPro" id="IPR036847">
    <property type="entry name" value="RimP_C_sf"/>
</dbReference>
<reference evidence="6 7" key="1">
    <citation type="submission" date="2016-10" db="EMBL/GenBank/DDBJ databases">
        <authorList>
            <person name="de Groot N.N."/>
        </authorList>
    </citation>
    <scope>NUCLEOTIDE SEQUENCE [LARGE SCALE GENOMIC DNA]</scope>
    <source>
        <strain evidence="6 7">DSM 21650</strain>
    </source>
</reference>
<feature type="domain" description="Ribosome maturation factor RimP N-terminal" evidence="4">
    <location>
        <begin position="14"/>
        <end position="85"/>
    </location>
</feature>
<dbReference type="GO" id="GO:0000028">
    <property type="term" value="P:ribosomal small subunit assembly"/>
    <property type="evidence" value="ECO:0007669"/>
    <property type="project" value="TreeGrafter"/>
</dbReference>
<dbReference type="Proteomes" id="UP000198625">
    <property type="component" value="Unassembled WGS sequence"/>
</dbReference>
<organism evidence="6 7">
    <name type="scientific">Proteiniborus ethanoligenes</name>
    <dbReference type="NCBI Taxonomy" id="415015"/>
    <lineage>
        <taxon>Bacteria</taxon>
        <taxon>Bacillati</taxon>
        <taxon>Bacillota</taxon>
        <taxon>Clostridia</taxon>
        <taxon>Eubacteriales</taxon>
        <taxon>Proteiniborus</taxon>
    </lineage>
</organism>
<dbReference type="InterPro" id="IPR028998">
    <property type="entry name" value="RimP_C"/>
</dbReference>
<evidence type="ECO:0000313" key="7">
    <source>
        <dbReference type="Proteomes" id="UP000198625"/>
    </source>
</evidence>
<evidence type="ECO:0000256" key="1">
    <source>
        <dbReference type="ARBA" id="ARBA00022490"/>
    </source>
</evidence>
<dbReference type="CDD" id="cd01734">
    <property type="entry name" value="YlxS_C"/>
    <property type="match status" value="1"/>
</dbReference>
<dbReference type="InterPro" id="IPR035956">
    <property type="entry name" value="RimP_N_sf"/>
</dbReference>
<dbReference type="PANTHER" id="PTHR33867">
    <property type="entry name" value="RIBOSOME MATURATION FACTOR RIMP"/>
    <property type="match status" value="1"/>
</dbReference>
<dbReference type="OrthoDB" id="9805006at2"/>
<evidence type="ECO:0000313" key="6">
    <source>
        <dbReference type="EMBL" id="SDY84461.1"/>
    </source>
</evidence>
<dbReference type="PANTHER" id="PTHR33867:SF1">
    <property type="entry name" value="RIBOSOME MATURATION FACTOR RIMP"/>
    <property type="match status" value="1"/>
</dbReference>
<keyword evidence="1 3" id="KW-0963">Cytoplasm</keyword>
<feature type="domain" description="Ribosome maturation factor RimP C-terminal" evidence="5">
    <location>
        <begin position="88"/>
        <end position="154"/>
    </location>
</feature>
<dbReference type="SUPFAM" id="SSF74942">
    <property type="entry name" value="YhbC-like, C-terminal domain"/>
    <property type="match status" value="1"/>
</dbReference>
<dbReference type="NCBIfam" id="NF000928">
    <property type="entry name" value="PRK00092.1-2"/>
    <property type="match status" value="1"/>
</dbReference>
<accession>A0A1H3N680</accession>
<dbReference type="Pfam" id="PF17384">
    <property type="entry name" value="DUF150_C"/>
    <property type="match status" value="1"/>
</dbReference>
<protein>
    <recommendedName>
        <fullName evidence="3">Ribosome maturation factor RimP</fullName>
    </recommendedName>
</protein>
<gene>
    <name evidence="3" type="primary">rimP</name>
    <name evidence="6" type="ORF">SAMN05660462_01030</name>
</gene>
<sequence length="154" mass="17890">MKKNVLEDMVTKMVLPILDNYEFELVDLEYTKEGPHFYLKVFIDKPGGITIDDCQKVSEQLSELLDEKDPIDDNYFLEVSSPGLDRPLKKDKDLEKSIGKDIEISLYKQVDGKKKYIGRLTKFDEKSILISDEKENIIEIDREIISKINLAIKF</sequence>
<evidence type="ECO:0000256" key="2">
    <source>
        <dbReference type="ARBA" id="ARBA00022517"/>
    </source>
</evidence>
<dbReference type="Pfam" id="PF02576">
    <property type="entry name" value="RimP_N"/>
    <property type="match status" value="1"/>
</dbReference>
<evidence type="ECO:0000256" key="3">
    <source>
        <dbReference type="HAMAP-Rule" id="MF_01077"/>
    </source>
</evidence>
<dbReference type="RefSeq" id="WP_091728112.1">
    <property type="nucleotide sequence ID" value="NZ_FNQE01000009.1"/>
</dbReference>
<dbReference type="HAMAP" id="MF_01077">
    <property type="entry name" value="RimP"/>
    <property type="match status" value="1"/>
</dbReference>